<dbReference type="EMBL" id="CAJNDS010000730">
    <property type="protein sequence ID" value="CAE7230731.1"/>
    <property type="molecule type" value="Genomic_DNA"/>
</dbReference>
<protein>
    <submittedName>
        <fullName evidence="6">Uncharacterized protein</fullName>
    </submittedName>
</protein>
<dbReference type="AlphaFoldDB" id="A0A812KJB6"/>
<keyword evidence="7" id="KW-1185">Reference proteome</keyword>
<feature type="transmembrane region" description="Helical" evidence="5">
    <location>
        <begin position="432"/>
        <end position="453"/>
    </location>
</feature>
<sequence>MDASAPDSGHSPIIYVAPLLALGLLVLYLYRELLDRLERTPTNDMLYGQFRTRLLSSQPVQMTMARYHHGCQQCFQLCLQATMHYKEAFLLAFHYYTLMYVVCGYLICIELQSSYRLLEQTSWLDPSSIYEAFRNEESLPDWWHAELRDLLPGGLGLLRFLSLSAPVFLLLTYGICIASTARHVQRMWEKGGVLRGNPGMDSSIMIVALPMISCLMAYRSVTRMWMVCINSKVGSLDYVEDFEGKKTWLARLVVCQNMYETNFLLADVYESWALLHFADLALQIISASQKQMAKTHHSLDDMTTSLGKSLHTLTKQGIYLFNGTCMMQATYHLVTTSVEAYLGGALTLPFNEMVYHSRAKVHFLFLGMGSIASTAAISNVVTVELTFAESLKCFEPHLKFWSAKILLTLGFMQSLLLEIPPLSYLSTTEKDLFYASILCAECFGVSLLHWRAWNPSEPWLDFLKESVTKSGA</sequence>
<comment type="subcellular location">
    <subcellularLocation>
        <location evidence="1">Membrane</location>
        <topology evidence="1">Multi-pass membrane protein</topology>
    </subcellularLocation>
</comment>
<keyword evidence="4 5" id="KW-0472">Membrane</keyword>
<evidence type="ECO:0000313" key="6">
    <source>
        <dbReference type="EMBL" id="CAE7230731.1"/>
    </source>
</evidence>
<gene>
    <name evidence="6" type="ORF">SNAT2548_LOCUS9403</name>
</gene>
<feature type="transmembrane region" description="Helical" evidence="5">
    <location>
        <begin position="363"/>
        <end position="381"/>
    </location>
</feature>
<evidence type="ECO:0000256" key="3">
    <source>
        <dbReference type="ARBA" id="ARBA00022989"/>
    </source>
</evidence>
<accession>A0A812KJB6</accession>
<evidence type="ECO:0000256" key="1">
    <source>
        <dbReference type="ARBA" id="ARBA00004141"/>
    </source>
</evidence>
<dbReference type="Pfam" id="PF03619">
    <property type="entry name" value="Solute_trans_a"/>
    <property type="match status" value="1"/>
</dbReference>
<dbReference type="OrthoDB" id="426081at2759"/>
<keyword evidence="2 5" id="KW-0812">Transmembrane</keyword>
<dbReference type="Proteomes" id="UP000604046">
    <property type="component" value="Unassembled WGS sequence"/>
</dbReference>
<reference evidence="6" key="1">
    <citation type="submission" date="2021-02" db="EMBL/GenBank/DDBJ databases">
        <authorList>
            <person name="Dougan E. K."/>
            <person name="Rhodes N."/>
            <person name="Thang M."/>
            <person name="Chan C."/>
        </authorList>
    </citation>
    <scope>NUCLEOTIDE SEQUENCE</scope>
</reference>
<feature type="transmembrane region" description="Helical" evidence="5">
    <location>
        <begin position="88"/>
        <end position="107"/>
    </location>
</feature>
<feature type="transmembrane region" description="Helical" evidence="5">
    <location>
        <begin position="401"/>
        <end position="420"/>
    </location>
</feature>
<feature type="transmembrane region" description="Helical" evidence="5">
    <location>
        <begin position="12"/>
        <end position="30"/>
    </location>
</feature>
<feature type="transmembrane region" description="Helical" evidence="5">
    <location>
        <begin position="157"/>
        <end position="181"/>
    </location>
</feature>
<comment type="caution">
    <text evidence="6">The sequence shown here is derived from an EMBL/GenBank/DDBJ whole genome shotgun (WGS) entry which is preliminary data.</text>
</comment>
<dbReference type="GO" id="GO:0016020">
    <property type="term" value="C:membrane"/>
    <property type="evidence" value="ECO:0007669"/>
    <property type="project" value="UniProtKB-SubCell"/>
</dbReference>
<proteinExistence type="predicted"/>
<keyword evidence="3 5" id="KW-1133">Transmembrane helix</keyword>
<name>A0A812KJB6_9DINO</name>
<evidence type="ECO:0000256" key="2">
    <source>
        <dbReference type="ARBA" id="ARBA00022692"/>
    </source>
</evidence>
<evidence type="ECO:0000256" key="5">
    <source>
        <dbReference type="SAM" id="Phobius"/>
    </source>
</evidence>
<evidence type="ECO:0000313" key="7">
    <source>
        <dbReference type="Proteomes" id="UP000604046"/>
    </source>
</evidence>
<dbReference type="InterPro" id="IPR005178">
    <property type="entry name" value="Ostalpha/TMEM184C"/>
</dbReference>
<organism evidence="6 7">
    <name type="scientific">Symbiodinium natans</name>
    <dbReference type="NCBI Taxonomy" id="878477"/>
    <lineage>
        <taxon>Eukaryota</taxon>
        <taxon>Sar</taxon>
        <taxon>Alveolata</taxon>
        <taxon>Dinophyceae</taxon>
        <taxon>Suessiales</taxon>
        <taxon>Symbiodiniaceae</taxon>
        <taxon>Symbiodinium</taxon>
    </lineage>
</organism>
<evidence type="ECO:0000256" key="4">
    <source>
        <dbReference type="ARBA" id="ARBA00023136"/>
    </source>
</evidence>